<feature type="non-terminal residue" evidence="3">
    <location>
        <position position="1"/>
    </location>
</feature>
<sequence>KKLKQLNDMAKEKENQVQKIRDELTTCQLRIKTLEQKLEYVDVEIEKEKEAGNVAAVFRLQAMHRRLCTELEDEKDFELKIALALKENMLEMWQIETKQGKNEILHKQLETAEEELEMQYQEQAEVRIWKEKIAALQAEENQLSRKKKEEKTQKEFEERHKKILEGAKKNHEKAVYFLRKTMARIHEKNAKEEVKTQEHMERRIQAVLSLKNSITSNREKLQALQACNKAKVFEAKKQETREDNLAEGGNVAKEIFVHKRLLQHEKEKQAFRERQKSRKIEIVSKILQEQAAIQKQKNHQSCTKGGGKLKDSLLWRKKTWQYIEKTCAHPAGALSGVREDLWNIFRFIFCQRTASVEEFSEKVPHDVLCESDEDEERDKVLVEPEFPGLWSQECHLHKISKEEMKKEKKEKIEEFQTRIFHEETVSGDERKGRTFYSKPSCIHFKDFDVGKVYKKKIVLTNASYSVNCCRLVGISEGLKDFISIQFDPPGKMPAGMSCEVGVTFKPMINENLEGEVMFVAQTGSFSVPLKCTAKACVLALDKVLIDFGTHVVGETISRTINLTNTGALGTRFR</sequence>
<proteinExistence type="predicted"/>
<protein>
    <submittedName>
        <fullName evidence="3">CFA74 protein</fullName>
    </submittedName>
</protein>
<dbReference type="Proteomes" id="UP000613066">
    <property type="component" value="Unassembled WGS sequence"/>
</dbReference>
<comment type="caution">
    <text evidence="3">The sequence shown here is derived from an EMBL/GenBank/DDBJ whole genome shotgun (WGS) entry which is preliminary data.</text>
</comment>
<dbReference type="PANTHER" id="PTHR22538:SF0">
    <property type="entry name" value="CILIA- AND FLAGELLA-ASSOCIATED PROTEIN 74"/>
    <property type="match status" value="1"/>
</dbReference>
<dbReference type="AlphaFoldDB" id="A0A851P7Z5"/>
<dbReference type="Gene3D" id="2.60.40.10">
    <property type="entry name" value="Immunoglobulins"/>
    <property type="match status" value="1"/>
</dbReference>
<dbReference type="PANTHER" id="PTHR22538">
    <property type="entry name" value="CILIA- AND FLAGELLA-ASSOCIATED PROTEIN 74"/>
    <property type="match status" value="1"/>
</dbReference>
<keyword evidence="1" id="KW-0175">Coiled coil</keyword>
<dbReference type="Pfam" id="PF24771">
    <property type="entry name" value="Ig_CFAP74_1st"/>
    <property type="match status" value="1"/>
</dbReference>
<gene>
    <name evidence="3" type="primary">Cfap74_0</name>
    <name evidence="3" type="ORF">PENPIL_R06515</name>
</gene>
<dbReference type="Pfam" id="PF24770">
    <property type="entry name" value="Ig-CFAP74_2"/>
    <property type="match status" value="1"/>
</dbReference>
<feature type="domain" description="CFAP74 second Ig-like" evidence="2">
    <location>
        <begin position="538"/>
        <end position="573"/>
    </location>
</feature>
<evidence type="ECO:0000256" key="1">
    <source>
        <dbReference type="SAM" id="Coils"/>
    </source>
</evidence>
<reference evidence="3" key="1">
    <citation type="submission" date="2019-09" db="EMBL/GenBank/DDBJ databases">
        <title>Bird 10,000 Genomes (B10K) Project - Family phase.</title>
        <authorList>
            <person name="Zhang G."/>
        </authorList>
    </citation>
    <scope>NUCLEOTIDE SEQUENCE</scope>
    <source>
        <strain evidence="3">B10K-DU-001-08</strain>
        <tissue evidence="3">Muscle</tissue>
    </source>
</reference>
<dbReference type="EMBL" id="WBMW01004361">
    <property type="protein sequence ID" value="NXC47275.1"/>
    <property type="molecule type" value="Genomic_DNA"/>
</dbReference>
<evidence type="ECO:0000313" key="3">
    <source>
        <dbReference type="EMBL" id="NXC47275.1"/>
    </source>
</evidence>
<name>A0A851P7Z5_9GALL</name>
<accession>A0A851P7Z5</accession>
<dbReference type="InterPro" id="IPR013783">
    <property type="entry name" value="Ig-like_fold"/>
</dbReference>
<dbReference type="OrthoDB" id="545169at2759"/>
<dbReference type="InterPro" id="IPR056306">
    <property type="entry name" value="Ig-CFAP74_2nd"/>
</dbReference>
<keyword evidence="4" id="KW-1185">Reference proteome</keyword>
<evidence type="ECO:0000259" key="2">
    <source>
        <dbReference type="Pfam" id="PF24770"/>
    </source>
</evidence>
<organism evidence="3 4">
    <name type="scientific">Penelope pileata</name>
    <dbReference type="NCBI Taxonomy" id="1118817"/>
    <lineage>
        <taxon>Eukaryota</taxon>
        <taxon>Metazoa</taxon>
        <taxon>Chordata</taxon>
        <taxon>Craniata</taxon>
        <taxon>Vertebrata</taxon>
        <taxon>Euteleostomi</taxon>
        <taxon>Archelosauria</taxon>
        <taxon>Archosauria</taxon>
        <taxon>Dinosauria</taxon>
        <taxon>Saurischia</taxon>
        <taxon>Theropoda</taxon>
        <taxon>Coelurosauria</taxon>
        <taxon>Aves</taxon>
        <taxon>Neognathae</taxon>
        <taxon>Galloanserae</taxon>
        <taxon>Galliformes</taxon>
        <taxon>Cracidae</taxon>
        <taxon>Penelope</taxon>
    </lineage>
</organism>
<feature type="non-terminal residue" evidence="3">
    <location>
        <position position="573"/>
    </location>
</feature>
<feature type="coiled-coil region" evidence="1">
    <location>
        <begin position="3"/>
        <end position="51"/>
    </location>
</feature>
<evidence type="ECO:0000313" key="4">
    <source>
        <dbReference type="Proteomes" id="UP000613066"/>
    </source>
</evidence>
<feature type="coiled-coil region" evidence="1">
    <location>
        <begin position="95"/>
        <end position="153"/>
    </location>
</feature>